<evidence type="ECO:0000313" key="4">
    <source>
        <dbReference type="Proteomes" id="UP001321479"/>
    </source>
</evidence>
<dbReference type="RefSeq" id="YP_010841235.1">
    <property type="nucleotide sequence ID" value="NC_079139.1"/>
</dbReference>
<keyword evidence="2" id="KW-0040">ANK repeat</keyword>
<evidence type="ECO:0000256" key="1">
    <source>
        <dbReference type="ARBA" id="ARBA00022737"/>
    </source>
</evidence>
<dbReference type="InterPro" id="IPR036770">
    <property type="entry name" value="Ankyrin_rpt-contain_sf"/>
</dbReference>
<proteinExistence type="predicted"/>
<dbReference type="PANTHER" id="PTHR24198:SF165">
    <property type="entry name" value="ANKYRIN REPEAT-CONTAINING PROTEIN-RELATED"/>
    <property type="match status" value="1"/>
</dbReference>
<accession>A0ABM7NRA9</accession>
<sequence>MLFISDIHMRGYNYNESYYCCEGLSCKYFTKLMYLIINYETSLDFFRIKKHLMKHIDTINAQNELGLTALMICCAHSKSIDIIKLLLKNKADPNIQDNQINTALMFAACYHDNIKVVKLLKNYSANIDHTNVSKRTALSYIYTHHTKNIFFMKELLLQGANINLKITEYKYTLFMLISANLKNLPNNMEILEYVLRHGADVNTTCIYNWTAIFYAAKYCVNGHNISTIKLLLYYGADPDHVNNEGKIFLDYLEDASKPEIIDYVKKFKNAQSLKSIINDQLPVHAYSILYEPNKIRHLLLLTKWTLHNNPNEYKYLLDKYHILRDYLDKPITDKNISLIDKIISQMD</sequence>
<reference evidence="3 4" key="1">
    <citation type="submission" date="2021-02" db="EMBL/GenBank/DDBJ databases">
        <title>Cotonvirus japonicus, which uses Golgi apparatus of host cells for its virion factory, phylogenetically links tailed tupanvirus and icosahedral mimivirus.</title>
        <authorList>
            <person name="Takahashi H."/>
            <person name="Fukaya S."/>
            <person name="Song C."/>
            <person name="Murata K."/>
            <person name="Takemura M."/>
        </authorList>
    </citation>
    <scope>NUCLEOTIDE SEQUENCE [LARGE SCALE GENOMIC DNA]</scope>
</reference>
<evidence type="ECO:0000313" key="3">
    <source>
        <dbReference type="EMBL" id="BCS82627.1"/>
    </source>
</evidence>
<name>A0ABM7NRA9_9VIRU</name>
<dbReference type="PANTHER" id="PTHR24198">
    <property type="entry name" value="ANKYRIN REPEAT AND PROTEIN KINASE DOMAIN-CONTAINING PROTEIN"/>
    <property type="match status" value="1"/>
</dbReference>
<dbReference type="SMART" id="SM00248">
    <property type="entry name" value="ANK"/>
    <property type="match status" value="5"/>
</dbReference>
<dbReference type="GeneID" id="80557832"/>
<dbReference type="SUPFAM" id="SSF48403">
    <property type="entry name" value="Ankyrin repeat"/>
    <property type="match status" value="1"/>
</dbReference>
<dbReference type="Proteomes" id="UP001321479">
    <property type="component" value="Segment"/>
</dbReference>
<organism evidence="3 4">
    <name type="scientific">Cotonvirus japonicus</name>
    <dbReference type="NCBI Taxonomy" id="2811091"/>
    <lineage>
        <taxon>Viruses</taxon>
        <taxon>Varidnaviria</taxon>
        <taxon>Bamfordvirae</taxon>
        <taxon>Nucleocytoviricota</taxon>
        <taxon>Megaviricetes</taxon>
        <taxon>Imitervirales</taxon>
        <taxon>Mimiviridae</taxon>
        <taxon>Megamimivirinae</taxon>
        <taxon>Cotonvirus</taxon>
        <taxon>Cotonvirus japonicum</taxon>
    </lineage>
</organism>
<protein>
    <submittedName>
        <fullName evidence="3">Ankyrin repeat protein</fullName>
    </submittedName>
</protein>
<dbReference type="EMBL" id="AP024483">
    <property type="protein sequence ID" value="BCS82627.1"/>
    <property type="molecule type" value="Genomic_DNA"/>
</dbReference>
<keyword evidence="4" id="KW-1185">Reference proteome</keyword>
<dbReference type="Pfam" id="PF00023">
    <property type="entry name" value="Ank"/>
    <property type="match status" value="1"/>
</dbReference>
<dbReference type="InterPro" id="IPR002110">
    <property type="entry name" value="Ankyrin_rpt"/>
</dbReference>
<evidence type="ECO:0000256" key="2">
    <source>
        <dbReference type="ARBA" id="ARBA00023043"/>
    </source>
</evidence>
<dbReference type="Gene3D" id="1.25.40.20">
    <property type="entry name" value="Ankyrin repeat-containing domain"/>
    <property type="match status" value="2"/>
</dbReference>
<dbReference type="PROSITE" id="PS50088">
    <property type="entry name" value="ANK_REPEAT"/>
    <property type="match status" value="1"/>
</dbReference>
<keyword evidence="1" id="KW-0677">Repeat</keyword>
<dbReference type="Pfam" id="PF12796">
    <property type="entry name" value="Ank_2"/>
    <property type="match status" value="1"/>
</dbReference>